<accession>A0A940YIC1</accession>
<organism evidence="1 2">
    <name type="scientific">Ideonella alba</name>
    <dbReference type="NCBI Taxonomy" id="2824118"/>
    <lineage>
        <taxon>Bacteria</taxon>
        <taxon>Pseudomonadati</taxon>
        <taxon>Pseudomonadota</taxon>
        <taxon>Betaproteobacteria</taxon>
        <taxon>Burkholderiales</taxon>
        <taxon>Sphaerotilaceae</taxon>
        <taxon>Ideonella</taxon>
    </lineage>
</organism>
<gene>
    <name evidence="1" type="ORF">KAK03_21475</name>
</gene>
<keyword evidence="2" id="KW-1185">Reference proteome</keyword>
<dbReference type="RefSeq" id="WP_210803822.1">
    <property type="nucleotide sequence ID" value="NZ_JAGQDD010000023.1"/>
</dbReference>
<evidence type="ECO:0000313" key="1">
    <source>
        <dbReference type="EMBL" id="MBQ0933050.1"/>
    </source>
</evidence>
<evidence type="ECO:0000313" key="2">
    <source>
        <dbReference type="Proteomes" id="UP000676246"/>
    </source>
</evidence>
<dbReference type="Proteomes" id="UP000676246">
    <property type="component" value="Unassembled WGS sequence"/>
</dbReference>
<dbReference type="EMBL" id="JAGQDD010000023">
    <property type="protein sequence ID" value="MBQ0933050.1"/>
    <property type="molecule type" value="Genomic_DNA"/>
</dbReference>
<proteinExistence type="predicted"/>
<dbReference type="AlphaFoldDB" id="A0A940YIC1"/>
<name>A0A940YIC1_9BURK</name>
<reference evidence="1 2" key="1">
    <citation type="submission" date="2021-04" db="EMBL/GenBank/DDBJ databases">
        <title>The genome sequence of Ideonella sp. 3Y2.</title>
        <authorList>
            <person name="Liu Y."/>
        </authorList>
    </citation>
    <scope>NUCLEOTIDE SEQUENCE [LARGE SCALE GENOMIC DNA]</scope>
    <source>
        <strain evidence="1 2">3Y2</strain>
    </source>
</reference>
<protein>
    <submittedName>
        <fullName evidence="1">Uncharacterized protein</fullName>
    </submittedName>
</protein>
<sequence>MGRQLHAYLAPTALPDAAALQRALDALQLGLELRGAWPPAGPTAELPLSLYGQDACVQVDLQAAPHWPEGVPCEVDVATLELMLALRWSGGPREHLAALALAAALAEGAQAQVLEPECRLAVGPSALQTVAREIRDEQL</sequence>
<comment type="caution">
    <text evidence="1">The sequence shown here is derived from an EMBL/GenBank/DDBJ whole genome shotgun (WGS) entry which is preliminary data.</text>
</comment>